<reference evidence="1 2" key="1">
    <citation type="submission" date="2017-07" db="EMBL/GenBank/DDBJ databases">
        <title>Genome Sequence of Sulfitobacter pseudonitzschiae Strain SMR1 Isolated from a culture of the Diatom Skeletonema marinoi.</title>
        <authorList>
            <person name="Topel M."/>
            <person name="Pinder M.I.M."/>
            <person name="Johansson O.N."/>
            <person name="Kourtchenko O."/>
            <person name="Godhe A."/>
            <person name="Clarke A.K."/>
        </authorList>
    </citation>
    <scope>NUCLEOTIDE SEQUENCE [LARGE SCALE GENOMIC DNA]</scope>
    <source>
        <strain evidence="1 2">SMR1</strain>
    </source>
</reference>
<accession>A0A221K2N0</accession>
<dbReference type="KEGG" id="spse:SULPSESMR1_02438"/>
<evidence type="ECO:0000313" key="1">
    <source>
        <dbReference type="EMBL" id="ASM73235.1"/>
    </source>
</evidence>
<dbReference type="EMBL" id="CP022415">
    <property type="protein sequence ID" value="ASM73235.1"/>
    <property type="molecule type" value="Genomic_DNA"/>
</dbReference>
<evidence type="ECO:0000313" key="2">
    <source>
        <dbReference type="Proteomes" id="UP000199754"/>
    </source>
</evidence>
<protein>
    <submittedName>
        <fullName evidence="1">Uncharacterized protein</fullName>
    </submittedName>
</protein>
<sequence length="46" mass="5236">MSILTALTDQIDVCTTQRDPDAPFGVDIHQKRKICLMPPRFMQCSN</sequence>
<organism evidence="1 2">
    <name type="scientific">Pseudosulfitobacter pseudonitzschiae</name>
    <dbReference type="NCBI Taxonomy" id="1402135"/>
    <lineage>
        <taxon>Bacteria</taxon>
        <taxon>Pseudomonadati</taxon>
        <taxon>Pseudomonadota</taxon>
        <taxon>Alphaproteobacteria</taxon>
        <taxon>Rhodobacterales</taxon>
        <taxon>Roseobacteraceae</taxon>
        <taxon>Pseudosulfitobacter</taxon>
    </lineage>
</organism>
<keyword evidence="2" id="KW-1185">Reference proteome</keyword>
<gene>
    <name evidence="1" type="ORF">SULPSESMR1_02438</name>
</gene>
<proteinExistence type="predicted"/>
<dbReference type="Proteomes" id="UP000199754">
    <property type="component" value="Chromosome"/>
</dbReference>
<name>A0A221K2N0_9RHOB</name>
<dbReference type="AlphaFoldDB" id="A0A221K2N0"/>